<name>A0ABR1VPP1_9PEZI</name>
<keyword evidence="3" id="KW-1185">Reference proteome</keyword>
<protein>
    <submittedName>
        <fullName evidence="2">Uncharacterized protein</fullName>
    </submittedName>
</protein>
<comment type="caution">
    <text evidence="2">The sequence shown here is derived from an EMBL/GenBank/DDBJ whole genome shotgun (WGS) entry which is preliminary data.</text>
</comment>
<proteinExistence type="predicted"/>
<dbReference type="RefSeq" id="XP_066717689.1">
    <property type="nucleotide sequence ID" value="XM_066855522.1"/>
</dbReference>
<accession>A0ABR1VPP1</accession>
<evidence type="ECO:0000313" key="2">
    <source>
        <dbReference type="EMBL" id="KAK8073214.1"/>
    </source>
</evidence>
<gene>
    <name evidence="2" type="ORF">PG994_004113</name>
</gene>
<organism evidence="2 3">
    <name type="scientific">Apiospora phragmitis</name>
    <dbReference type="NCBI Taxonomy" id="2905665"/>
    <lineage>
        <taxon>Eukaryota</taxon>
        <taxon>Fungi</taxon>
        <taxon>Dikarya</taxon>
        <taxon>Ascomycota</taxon>
        <taxon>Pezizomycotina</taxon>
        <taxon>Sordariomycetes</taxon>
        <taxon>Xylariomycetidae</taxon>
        <taxon>Amphisphaeriales</taxon>
        <taxon>Apiosporaceae</taxon>
        <taxon>Apiospora</taxon>
    </lineage>
</organism>
<sequence length="207" mass="23034">MRTAIVLTVFWTLLSLAFGSPLAQARPGRPGISHLDIATPERVAKATEIVNKRYQEAAERAAQSLPEKTQNATNPGVFSKDIVYCGKDQVDKKMFDTAHQLFKDWCDSDDGHVRAFHHQYMDFGNVRIAICNWGLYNPCQGTELDAAWTALELVCPDEVSAATGKETVSTGMWYKGDWLKGYYRSNCTTGEVCNGDRTGIPCRNEGF</sequence>
<dbReference type="GeneID" id="92088585"/>
<reference evidence="2 3" key="1">
    <citation type="submission" date="2023-01" db="EMBL/GenBank/DDBJ databases">
        <title>Analysis of 21 Apiospora genomes using comparative genomics revels a genus with tremendous synthesis potential of carbohydrate active enzymes and secondary metabolites.</title>
        <authorList>
            <person name="Sorensen T."/>
        </authorList>
    </citation>
    <scope>NUCLEOTIDE SEQUENCE [LARGE SCALE GENOMIC DNA]</scope>
    <source>
        <strain evidence="2 3">CBS 135458</strain>
    </source>
</reference>
<evidence type="ECO:0000313" key="3">
    <source>
        <dbReference type="Proteomes" id="UP001480595"/>
    </source>
</evidence>
<dbReference type="Proteomes" id="UP001480595">
    <property type="component" value="Unassembled WGS sequence"/>
</dbReference>
<dbReference type="EMBL" id="JAQQWL010000005">
    <property type="protein sequence ID" value="KAK8073214.1"/>
    <property type="molecule type" value="Genomic_DNA"/>
</dbReference>
<feature type="signal peptide" evidence="1">
    <location>
        <begin position="1"/>
        <end position="19"/>
    </location>
</feature>
<evidence type="ECO:0000256" key="1">
    <source>
        <dbReference type="SAM" id="SignalP"/>
    </source>
</evidence>
<keyword evidence="1" id="KW-0732">Signal</keyword>
<feature type="chain" id="PRO_5047403694" evidence="1">
    <location>
        <begin position="20"/>
        <end position="207"/>
    </location>
</feature>